<dbReference type="Proteomes" id="UP000472676">
    <property type="component" value="Unassembled WGS sequence"/>
</dbReference>
<keyword evidence="7" id="KW-1185">Reference proteome</keyword>
<dbReference type="EMBL" id="JAAMOW010000005">
    <property type="protein sequence ID" value="NGY05175.1"/>
    <property type="molecule type" value="Genomic_DNA"/>
</dbReference>
<dbReference type="InterPro" id="IPR008816">
    <property type="entry name" value="Gly_zipper_2TM_dom"/>
</dbReference>
<feature type="signal peptide" evidence="4">
    <location>
        <begin position="1"/>
        <end position="22"/>
    </location>
</feature>
<feature type="domain" description="Glycine zipper 2TM" evidence="5">
    <location>
        <begin position="53"/>
        <end position="87"/>
    </location>
</feature>
<dbReference type="InterPro" id="IPR051407">
    <property type="entry name" value="Bact_OM_lipoprot/Surf_antigen"/>
</dbReference>
<evidence type="ECO:0000256" key="1">
    <source>
        <dbReference type="ARBA" id="ARBA00004370"/>
    </source>
</evidence>
<accession>A0A6M2BSG2</accession>
<gene>
    <name evidence="6" type="ORF">G7Y85_10380</name>
</gene>
<organism evidence="6 7">
    <name type="scientific">Solimonas terrae</name>
    <dbReference type="NCBI Taxonomy" id="1396819"/>
    <lineage>
        <taxon>Bacteria</taxon>
        <taxon>Pseudomonadati</taxon>
        <taxon>Pseudomonadota</taxon>
        <taxon>Gammaproteobacteria</taxon>
        <taxon>Nevskiales</taxon>
        <taxon>Nevskiaceae</taxon>
        <taxon>Solimonas</taxon>
    </lineage>
</organism>
<evidence type="ECO:0000313" key="6">
    <source>
        <dbReference type="EMBL" id="NGY05175.1"/>
    </source>
</evidence>
<reference evidence="6 7" key="1">
    <citation type="journal article" date="2014" name="Int. J. Syst. Evol. Microbiol.">
        <title>Solimonas terrae sp. nov., isolated from soil.</title>
        <authorList>
            <person name="Kim S.J."/>
            <person name="Moon J.Y."/>
            <person name="Weon H.Y."/>
            <person name="Ahn J.H."/>
            <person name="Chen W.M."/>
            <person name="Kwon S.W."/>
        </authorList>
    </citation>
    <scope>NUCLEOTIDE SEQUENCE [LARGE SCALE GENOMIC DNA]</scope>
    <source>
        <strain evidence="6 7">KIS83-12</strain>
    </source>
</reference>
<sequence>MKLRIPCCAALAVATFTAPAFADVYTNADGQRVECHDEQIVTRQGDHPIAAPVLGAIAGGVIGHQFGGGHGQDIATGAGAVGGAALGKRYNDNNAREQVTTRQVCTPLDDRQH</sequence>
<dbReference type="PANTHER" id="PTHR35603">
    <property type="match status" value="1"/>
</dbReference>
<name>A0A6M2BSG2_9GAMM</name>
<protein>
    <submittedName>
        <fullName evidence="6">Glycine zipper 2TM domain-containing protein</fullName>
    </submittedName>
</protein>
<dbReference type="GO" id="GO:0019867">
    <property type="term" value="C:outer membrane"/>
    <property type="evidence" value="ECO:0007669"/>
    <property type="project" value="InterPro"/>
</dbReference>
<evidence type="ECO:0000256" key="2">
    <source>
        <dbReference type="ARBA" id="ARBA00023136"/>
    </source>
</evidence>
<comment type="subcellular location">
    <subcellularLocation>
        <location evidence="1">Membrane</location>
    </subcellularLocation>
</comment>
<evidence type="ECO:0000313" key="7">
    <source>
        <dbReference type="Proteomes" id="UP000472676"/>
    </source>
</evidence>
<keyword evidence="4" id="KW-0732">Signal</keyword>
<feature type="region of interest" description="Disordered" evidence="3">
    <location>
        <begin position="92"/>
        <end position="113"/>
    </location>
</feature>
<feature type="chain" id="PRO_5026946580" evidence="4">
    <location>
        <begin position="23"/>
        <end position="113"/>
    </location>
</feature>
<dbReference type="PANTHER" id="PTHR35603:SF2">
    <property type="entry name" value="OUTER MEMBRANE LIPOPROTEIN"/>
    <property type="match status" value="1"/>
</dbReference>
<evidence type="ECO:0000256" key="4">
    <source>
        <dbReference type="SAM" id="SignalP"/>
    </source>
</evidence>
<evidence type="ECO:0000259" key="5">
    <source>
        <dbReference type="Pfam" id="PF05433"/>
    </source>
</evidence>
<keyword evidence="2" id="KW-0472">Membrane</keyword>
<proteinExistence type="predicted"/>
<dbReference type="Pfam" id="PF05433">
    <property type="entry name" value="Rick_17kDa_Anti"/>
    <property type="match status" value="1"/>
</dbReference>
<comment type="caution">
    <text evidence="6">The sequence shown here is derived from an EMBL/GenBank/DDBJ whole genome shotgun (WGS) entry which is preliminary data.</text>
</comment>
<dbReference type="AlphaFoldDB" id="A0A6M2BSG2"/>
<evidence type="ECO:0000256" key="3">
    <source>
        <dbReference type="SAM" id="MobiDB-lite"/>
    </source>
</evidence>